<keyword evidence="2" id="KW-1185">Reference proteome</keyword>
<reference evidence="2" key="1">
    <citation type="submission" date="2016-10" db="EMBL/GenBank/DDBJ databases">
        <authorList>
            <person name="Varghese N."/>
            <person name="Submissions S."/>
        </authorList>
    </citation>
    <scope>NUCLEOTIDE SEQUENCE [LARGE SCALE GENOMIC DNA]</scope>
    <source>
        <strain evidence="2">DSM 45079</strain>
    </source>
</reference>
<dbReference type="RefSeq" id="WP_052762588.1">
    <property type="nucleotide sequence ID" value="NZ_KQ061235.1"/>
</dbReference>
<sequence length="147" mass="15568">MVRAVLVDANVLYSRALRDYLLDAADEEIIAIAWSREILDEVPDDDDRHVLAAAIAAEATILCTANTKDFPEDVAAPLGFEVMTPDALLSLLIAEYPAQMLTVHTTSVARLRGATDASTIAALQRAGAPVAAARMVPLLEAAGLALD</sequence>
<dbReference type="STRING" id="419479.SAMN04488563_4820"/>
<organism evidence="1 2">
    <name type="scientific">Jiangella alkaliphila</name>
    <dbReference type="NCBI Taxonomy" id="419479"/>
    <lineage>
        <taxon>Bacteria</taxon>
        <taxon>Bacillati</taxon>
        <taxon>Actinomycetota</taxon>
        <taxon>Actinomycetes</taxon>
        <taxon>Jiangellales</taxon>
        <taxon>Jiangellaceae</taxon>
        <taxon>Jiangella</taxon>
    </lineage>
</organism>
<name>A0A1H2L2J6_9ACTN</name>
<dbReference type="EMBL" id="LT629791">
    <property type="protein sequence ID" value="SDU74811.1"/>
    <property type="molecule type" value="Genomic_DNA"/>
</dbReference>
<dbReference type="Proteomes" id="UP000182977">
    <property type="component" value="Chromosome I"/>
</dbReference>
<dbReference type="AlphaFoldDB" id="A0A1H2L2J6"/>
<evidence type="ECO:0000313" key="2">
    <source>
        <dbReference type="Proteomes" id="UP000182977"/>
    </source>
</evidence>
<evidence type="ECO:0000313" key="1">
    <source>
        <dbReference type="EMBL" id="SDU74811.1"/>
    </source>
</evidence>
<accession>A0A1H2L2J6</accession>
<proteinExistence type="predicted"/>
<dbReference type="OrthoDB" id="211933at2"/>
<evidence type="ECO:0008006" key="3">
    <source>
        <dbReference type="Google" id="ProtNLM"/>
    </source>
</evidence>
<protein>
    <recommendedName>
        <fullName evidence="3">PIN domain-containing protein</fullName>
    </recommendedName>
</protein>
<gene>
    <name evidence="1" type="ORF">SAMN04488563_4820</name>
</gene>